<comment type="caution">
    <text evidence="3">The sequence shown here is derived from an EMBL/GenBank/DDBJ whole genome shotgun (WGS) entry which is preliminary data.</text>
</comment>
<organism evidence="3 4">
    <name type="scientific">Pisum sativum</name>
    <name type="common">Garden pea</name>
    <name type="synonym">Lathyrus oleraceus</name>
    <dbReference type="NCBI Taxonomy" id="3888"/>
    <lineage>
        <taxon>Eukaryota</taxon>
        <taxon>Viridiplantae</taxon>
        <taxon>Streptophyta</taxon>
        <taxon>Embryophyta</taxon>
        <taxon>Tracheophyta</taxon>
        <taxon>Spermatophyta</taxon>
        <taxon>Magnoliopsida</taxon>
        <taxon>eudicotyledons</taxon>
        <taxon>Gunneridae</taxon>
        <taxon>Pentapetalae</taxon>
        <taxon>rosids</taxon>
        <taxon>fabids</taxon>
        <taxon>Fabales</taxon>
        <taxon>Fabaceae</taxon>
        <taxon>Papilionoideae</taxon>
        <taxon>50 kb inversion clade</taxon>
        <taxon>NPAAA clade</taxon>
        <taxon>Hologalegina</taxon>
        <taxon>IRL clade</taxon>
        <taxon>Fabeae</taxon>
        <taxon>Lathyrus</taxon>
    </lineage>
</organism>
<dbReference type="Proteomes" id="UP001058974">
    <property type="component" value="Chromosome 7"/>
</dbReference>
<keyword evidence="2" id="KW-0812">Transmembrane</keyword>
<evidence type="ECO:0000256" key="1">
    <source>
        <dbReference type="SAM" id="MobiDB-lite"/>
    </source>
</evidence>
<keyword evidence="2" id="KW-0472">Membrane</keyword>
<name>A0A9D4VTQ4_PEA</name>
<protein>
    <submittedName>
        <fullName evidence="3">Uncharacterized protein</fullName>
    </submittedName>
</protein>
<keyword evidence="4" id="KW-1185">Reference proteome</keyword>
<evidence type="ECO:0000256" key="2">
    <source>
        <dbReference type="SAM" id="Phobius"/>
    </source>
</evidence>
<proteinExistence type="predicted"/>
<evidence type="ECO:0000313" key="3">
    <source>
        <dbReference type="EMBL" id="KAI5390118.1"/>
    </source>
</evidence>
<feature type="transmembrane region" description="Helical" evidence="2">
    <location>
        <begin position="40"/>
        <end position="59"/>
    </location>
</feature>
<gene>
    <name evidence="3" type="ORF">KIW84_075443</name>
</gene>
<keyword evidence="2" id="KW-1133">Transmembrane helix</keyword>
<dbReference type="Gramene" id="Psat07G0544300-T4">
    <property type="protein sequence ID" value="KAI5390118.1"/>
    <property type="gene ID" value="KIW84_075443"/>
</dbReference>
<dbReference type="EMBL" id="JAMSHJ010000007">
    <property type="protein sequence ID" value="KAI5390118.1"/>
    <property type="molecule type" value="Genomic_DNA"/>
</dbReference>
<feature type="compositionally biased region" description="Gly residues" evidence="1">
    <location>
        <begin position="91"/>
        <end position="113"/>
    </location>
</feature>
<reference evidence="3 4" key="1">
    <citation type="journal article" date="2022" name="Nat. Genet.">
        <title>Improved pea reference genome and pan-genome highlight genomic features and evolutionary characteristics.</title>
        <authorList>
            <person name="Yang T."/>
            <person name="Liu R."/>
            <person name="Luo Y."/>
            <person name="Hu S."/>
            <person name="Wang D."/>
            <person name="Wang C."/>
            <person name="Pandey M.K."/>
            <person name="Ge S."/>
            <person name="Xu Q."/>
            <person name="Li N."/>
            <person name="Li G."/>
            <person name="Huang Y."/>
            <person name="Saxena R.K."/>
            <person name="Ji Y."/>
            <person name="Li M."/>
            <person name="Yan X."/>
            <person name="He Y."/>
            <person name="Liu Y."/>
            <person name="Wang X."/>
            <person name="Xiang C."/>
            <person name="Varshney R.K."/>
            <person name="Ding H."/>
            <person name="Gao S."/>
            <person name="Zong X."/>
        </authorList>
    </citation>
    <scope>NUCLEOTIDE SEQUENCE [LARGE SCALE GENOMIC DNA]</scope>
    <source>
        <strain evidence="3 4">cv. Zhongwan 6</strain>
    </source>
</reference>
<evidence type="ECO:0000313" key="4">
    <source>
        <dbReference type="Proteomes" id="UP001058974"/>
    </source>
</evidence>
<feature type="region of interest" description="Disordered" evidence="1">
    <location>
        <begin position="89"/>
        <end position="113"/>
    </location>
</feature>
<dbReference type="AlphaFoldDB" id="A0A9D4VTQ4"/>
<feature type="non-terminal residue" evidence="3">
    <location>
        <position position="1"/>
    </location>
</feature>
<sequence length="113" mass="12153">EIKSSKVTAYQRNKRAAKCKKTCEGVFHFNWTFMGFQVKWLSVSVLLLCIVLDLSVLTLGDHKLDQERFGDDCRFGRGPRCRGWGGRRGRGGFGGGGGRGGGFGGGGGSGAKH</sequence>
<accession>A0A9D4VTQ4</accession>